<feature type="region of interest" description="Disordered" evidence="1">
    <location>
        <begin position="294"/>
        <end position="325"/>
    </location>
</feature>
<keyword evidence="2" id="KW-0812">Transmembrane</keyword>
<evidence type="ECO:0000256" key="2">
    <source>
        <dbReference type="SAM" id="Phobius"/>
    </source>
</evidence>
<accession>A0ABR3GSJ1</accession>
<reference evidence="3 4" key="1">
    <citation type="submission" date="2024-02" db="EMBL/GenBank/DDBJ databases">
        <title>Discinaceae phylogenomics.</title>
        <authorList>
            <person name="Dirks A.C."/>
            <person name="James T.Y."/>
        </authorList>
    </citation>
    <scope>NUCLEOTIDE SEQUENCE [LARGE SCALE GENOMIC DNA]</scope>
    <source>
        <strain evidence="3 4">ACD0624</strain>
    </source>
</reference>
<evidence type="ECO:0000313" key="3">
    <source>
        <dbReference type="EMBL" id="KAL0638899.1"/>
    </source>
</evidence>
<dbReference type="Proteomes" id="UP001447188">
    <property type="component" value="Unassembled WGS sequence"/>
</dbReference>
<name>A0ABR3GSJ1_9PEZI</name>
<dbReference type="EMBL" id="JBBBZM010000017">
    <property type="protein sequence ID" value="KAL0638899.1"/>
    <property type="molecule type" value="Genomic_DNA"/>
</dbReference>
<sequence length="430" mass="47120">MFTQGMEQSRETLSEHLTGLKSLLRLNADGVGDDDDLTIQLNRTRLALDRFEGDLLGHQSIIRGDTPDTLPSSSRASTISDEDLDGGLYSRPTTATSMASARFSLDSLPSNWKHSPNSRLSISPRYSLSKKPFALVEDVEENKEQQQQETAAEEDTIQTDIAFQRLSVLLAGLQAQAEAAVFSPSSSLRQPGALDPPVEAEEELSEETPFPGMSRSTSPSTATITNNVIDFNASSPGTPKFAPSFHRTSSLPFIAPRPSRRTSKIVINNDQDPTDPFTVPFSPRMPLSPMVPHSMLESPPSTSPPKFELPPTPPPTLRKRPTGLDLTPRKTGIPPAVFSPAIHPKSAVASALPSPVLTRHNSYLVKDTDLEGLLNEFLEITQMRNRESMYDVMFRCVWIYLLGGGFVWTAVGWMLGWGCRDCRSCVAVPS</sequence>
<proteinExistence type="predicted"/>
<feature type="region of interest" description="Disordered" evidence="1">
    <location>
        <begin position="181"/>
        <end position="220"/>
    </location>
</feature>
<protein>
    <submittedName>
        <fullName evidence="3">Uncharacterized protein</fullName>
    </submittedName>
</protein>
<evidence type="ECO:0000313" key="4">
    <source>
        <dbReference type="Proteomes" id="UP001447188"/>
    </source>
</evidence>
<comment type="caution">
    <text evidence="3">The sequence shown here is derived from an EMBL/GenBank/DDBJ whole genome shotgun (WGS) entry which is preliminary data.</text>
</comment>
<keyword evidence="2" id="KW-0472">Membrane</keyword>
<keyword evidence="4" id="KW-1185">Reference proteome</keyword>
<evidence type="ECO:0000256" key="1">
    <source>
        <dbReference type="SAM" id="MobiDB-lite"/>
    </source>
</evidence>
<feature type="compositionally biased region" description="Pro residues" evidence="1">
    <location>
        <begin position="301"/>
        <end position="316"/>
    </location>
</feature>
<feature type="compositionally biased region" description="Polar residues" evidence="1">
    <location>
        <begin position="69"/>
        <end position="79"/>
    </location>
</feature>
<gene>
    <name evidence="3" type="ORF">Q9L58_002130</name>
</gene>
<feature type="region of interest" description="Disordered" evidence="1">
    <location>
        <begin position="61"/>
        <end position="92"/>
    </location>
</feature>
<organism evidence="3 4">
    <name type="scientific">Discina gigas</name>
    <dbReference type="NCBI Taxonomy" id="1032678"/>
    <lineage>
        <taxon>Eukaryota</taxon>
        <taxon>Fungi</taxon>
        <taxon>Dikarya</taxon>
        <taxon>Ascomycota</taxon>
        <taxon>Pezizomycotina</taxon>
        <taxon>Pezizomycetes</taxon>
        <taxon>Pezizales</taxon>
        <taxon>Discinaceae</taxon>
        <taxon>Discina</taxon>
    </lineage>
</organism>
<keyword evidence="2" id="KW-1133">Transmembrane helix</keyword>
<feature type="transmembrane region" description="Helical" evidence="2">
    <location>
        <begin position="392"/>
        <end position="415"/>
    </location>
</feature>